<keyword evidence="1" id="KW-0732">Signal</keyword>
<protein>
    <recommendedName>
        <fullName evidence="6">Secreted protein</fullName>
    </recommendedName>
</protein>
<dbReference type="EMBL" id="QLLG01000273">
    <property type="protein sequence ID" value="RMX64975.1"/>
    <property type="molecule type" value="Genomic_DNA"/>
</dbReference>
<evidence type="ECO:0000313" key="3">
    <source>
        <dbReference type="EMBL" id="RQM13244.1"/>
    </source>
</evidence>
<organism evidence="2 4">
    <name type="scientific">Peronospora effusa</name>
    <dbReference type="NCBI Taxonomy" id="542832"/>
    <lineage>
        <taxon>Eukaryota</taxon>
        <taxon>Sar</taxon>
        <taxon>Stramenopiles</taxon>
        <taxon>Oomycota</taxon>
        <taxon>Peronosporomycetes</taxon>
        <taxon>Peronosporales</taxon>
        <taxon>Peronosporaceae</taxon>
        <taxon>Peronospora</taxon>
    </lineage>
</organism>
<accession>A0A3M6VD67</accession>
<feature type="signal peptide" evidence="1">
    <location>
        <begin position="1"/>
        <end position="24"/>
    </location>
</feature>
<sequence>MMRRAWLASLLAEQLSSIVRYCMTQQQGGGDMDLVRRTSVPGVETECGLVGCHDDVHASNRVAAASVEALASSRCTAVKLRDSSALTSYIRGCTRCSHKEFVCMIY</sequence>
<evidence type="ECO:0000313" key="5">
    <source>
        <dbReference type="Proteomes" id="UP000286097"/>
    </source>
</evidence>
<keyword evidence="4" id="KW-1185">Reference proteome</keyword>
<evidence type="ECO:0000313" key="4">
    <source>
        <dbReference type="Proteomes" id="UP000282087"/>
    </source>
</evidence>
<gene>
    <name evidence="3" type="ORF">DD237_007743</name>
    <name evidence="2" type="ORF">DD238_007256</name>
</gene>
<comment type="caution">
    <text evidence="2">The sequence shown here is derived from an EMBL/GenBank/DDBJ whole genome shotgun (WGS) entry which is preliminary data.</text>
</comment>
<evidence type="ECO:0008006" key="6">
    <source>
        <dbReference type="Google" id="ProtNLM"/>
    </source>
</evidence>
<evidence type="ECO:0000256" key="1">
    <source>
        <dbReference type="SAM" id="SignalP"/>
    </source>
</evidence>
<dbReference type="Proteomes" id="UP000282087">
    <property type="component" value="Unassembled WGS sequence"/>
</dbReference>
<dbReference type="Proteomes" id="UP000286097">
    <property type="component" value="Unassembled WGS sequence"/>
</dbReference>
<proteinExistence type="predicted"/>
<dbReference type="EMBL" id="QKXF01000272">
    <property type="protein sequence ID" value="RQM13244.1"/>
    <property type="molecule type" value="Genomic_DNA"/>
</dbReference>
<evidence type="ECO:0000313" key="2">
    <source>
        <dbReference type="EMBL" id="RMX64975.1"/>
    </source>
</evidence>
<dbReference type="AlphaFoldDB" id="A0A3M6VD67"/>
<feature type="chain" id="PRO_5036085734" description="Secreted protein" evidence="1">
    <location>
        <begin position="25"/>
        <end position="106"/>
    </location>
</feature>
<reference evidence="4 5" key="1">
    <citation type="submission" date="2018-06" db="EMBL/GenBank/DDBJ databases">
        <title>Comparative genomics of downy mildews reveals potential adaptations to biotrophy.</title>
        <authorList>
            <person name="Fletcher K."/>
            <person name="Klosterman S.J."/>
            <person name="Derevnina L."/>
            <person name="Martin F."/>
            <person name="Koike S."/>
            <person name="Reyes Chin-Wo S."/>
            <person name="Mou B."/>
            <person name="Michelmore R."/>
        </authorList>
    </citation>
    <scope>NUCLEOTIDE SEQUENCE [LARGE SCALE GENOMIC DNA]</scope>
    <source>
        <strain evidence="3 5">R13</strain>
        <strain evidence="2 4">R14</strain>
    </source>
</reference>
<name>A0A3M6VD67_9STRA</name>
<dbReference type="VEuPathDB" id="FungiDB:DD237_007743"/>